<dbReference type="SUPFAM" id="SSF52833">
    <property type="entry name" value="Thioredoxin-like"/>
    <property type="match status" value="1"/>
</dbReference>
<dbReference type="Gene3D" id="1.10.10.10">
    <property type="entry name" value="Winged helix-like DNA-binding domain superfamily/Winged helix DNA-binding domain"/>
    <property type="match status" value="1"/>
</dbReference>
<dbReference type="InterPro" id="IPR002109">
    <property type="entry name" value="Glutaredoxin"/>
</dbReference>
<dbReference type="SMART" id="SM00049">
    <property type="entry name" value="DEP"/>
    <property type="match status" value="1"/>
</dbReference>
<dbReference type="InterPro" id="IPR036249">
    <property type="entry name" value="Thioredoxin-like_sf"/>
</dbReference>
<dbReference type="eggNOG" id="ENOG502QS72">
    <property type="taxonomic scope" value="Eukaryota"/>
</dbReference>
<feature type="compositionally biased region" description="Low complexity" evidence="1">
    <location>
        <begin position="11"/>
        <end position="23"/>
    </location>
</feature>
<dbReference type="InterPro" id="IPR036390">
    <property type="entry name" value="WH_DNA-bd_sf"/>
</dbReference>
<dbReference type="OMA" id="NMLKWII"/>
<dbReference type="PANTHER" id="PTHR46361">
    <property type="entry name" value="ELECTRON CARRIER/ PROTEIN DISULFIDE OXIDOREDUCTASE"/>
    <property type="match status" value="1"/>
</dbReference>
<feature type="region of interest" description="Disordered" evidence="1">
    <location>
        <begin position="1"/>
        <end position="23"/>
    </location>
</feature>
<protein>
    <recommendedName>
        <fullName evidence="2">DEP domain-containing protein</fullName>
    </recommendedName>
</protein>
<dbReference type="InterPro" id="IPR006869">
    <property type="entry name" value="DUF547"/>
</dbReference>
<sequence length="586" mass="66734">MGLEVEESIRTTTQSTEPETPSSQKILNKVILQPHALLPKPVPPTASHRKDVDVSTAFGNFFHQRRHVLSSAISRGISTLKRHNDDASKKNKNDGVTEFDLSGLKVFVAVRNDVSVLPRRISFFSRSNCRECGAVRSFFRERALRFVEINVDVFAEREKELLERTGSATVPKIFFGDKLIGGLVELNALRKDGNKELERRLKEAEGEGLAAPAYGFDEAAEEVEEEEAVEEVLKVVRVLRQRLPIQDRVLKMKIARNCFAGSELVELLVRHHGYALTKAVEIGKQLCKKHFIHHVFGENDFEEGNHFYRFVEHEPFISKCFNFRGATNDSEPKAAAAVCDRLTKIMFAILESYASEDRQRVDYVAIGKSEEFRRYVNMTQDLQRVNLLELSENETLAFFLNLYNAMIIHAIIRVGCEEGVINRRSFSDFQYLIGGHSYSLSTIKNGILRSNRRSPYSLIKPFGSGDRRLELALVKLNPLVHFGLCNGTKSSPKVRFFSPYRVAEELRCAAREFFENDGIEVELEKRTIHITPIFKWYSGDFGQEINMLKWIINYLDANKAGLLTHLLGDGAHVNVSYMSYDWSINS</sequence>
<dbReference type="Pfam" id="PF00610">
    <property type="entry name" value="DEP"/>
    <property type="match status" value="1"/>
</dbReference>
<dbReference type="InterPro" id="IPR000591">
    <property type="entry name" value="DEP_dom"/>
</dbReference>
<dbReference type="PANTHER" id="PTHR46361:SF4">
    <property type="entry name" value="DISHEVELLED_EGL-10_LECKSTRIN DOMAIN PROTEIN"/>
    <property type="match status" value="1"/>
</dbReference>
<dbReference type="PROSITE" id="PS51354">
    <property type="entry name" value="GLUTAREDOXIN_2"/>
    <property type="match status" value="1"/>
</dbReference>
<proteinExistence type="predicted"/>
<evidence type="ECO:0000256" key="1">
    <source>
        <dbReference type="SAM" id="MobiDB-lite"/>
    </source>
</evidence>
<keyword evidence="4" id="KW-1185">Reference proteome</keyword>
<accession>V7C6V2</accession>
<dbReference type="Proteomes" id="UP000000226">
    <property type="component" value="Chromosome 3"/>
</dbReference>
<dbReference type="SMR" id="V7C6V2"/>
<dbReference type="STRING" id="3885.V7C6V2"/>
<dbReference type="AlphaFoldDB" id="V7C6V2"/>
<dbReference type="PRINTS" id="PR00160">
    <property type="entry name" value="GLUTAREDOXIN"/>
</dbReference>
<reference evidence="4" key="1">
    <citation type="journal article" date="2014" name="Nat. Genet.">
        <title>A reference genome for common bean and genome-wide analysis of dual domestications.</title>
        <authorList>
            <person name="Schmutz J."/>
            <person name="McClean P.E."/>
            <person name="Mamidi S."/>
            <person name="Wu G.A."/>
            <person name="Cannon S.B."/>
            <person name="Grimwood J."/>
            <person name="Jenkins J."/>
            <person name="Shu S."/>
            <person name="Song Q."/>
            <person name="Chavarro C."/>
            <person name="Torres-Torres M."/>
            <person name="Geffroy V."/>
            <person name="Moghaddam S.M."/>
            <person name="Gao D."/>
            <person name="Abernathy B."/>
            <person name="Barry K."/>
            <person name="Blair M."/>
            <person name="Brick M.A."/>
            <person name="Chovatia M."/>
            <person name="Gepts P."/>
            <person name="Goodstein D.M."/>
            <person name="Gonzales M."/>
            <person name="Hellsten U."/>
            <person name="Hyten D.L."/>
            <person name="Jia G."/>
            <person name="Kelly J.D."/>
            <person name="Kudrna D."/>
            <person name="Lee R."/>
            <person name="Richard M.M."/>
            <person name="Miklas P.N."/>
            <person name="Osorno J.M."/>
            <person name="Rodrigues J."/>
            <person name="Thareau V."/>
            <person name="Urrea C.A."/>
            <person name="Wang M."/>
            <person name="Yu Y."/>
            <person name="Zhang M."/>
            <person name="Wing R.A."/>
            <person name="Cregan P.B."/>
            <person name="Rokhsar D.S."/>
            <person name="Jackson S.A."/>
        </authorList>
    </citation>
    <scope>NUCLEOTIDE SEQUENCE [LARGE SCALE GENOMIC DNA]</scope>
    <source>
        <strain evidence="4">cv. G19833</strain>
    </source>
</reference>
<dbReference type="Gene3D" id="3.40.30.10">
    <property type="entry name" value="Glutaredoxin"/>
    <property type="match status" value="1"/>
</dbReference>
<evidence type="ECO:0000313" key="3">
    <source>
        <dbReference type="EMBL" id="ESW25098.1"/>
    </source>
</evidence>
<organism evidence="3 4">
    <name type="scientific">Phaseolus vulgaris</name>
    <name type="common">Kidney bean</name>
    <name type="synonym">French bean</name>
    <dbReference type="NCBI Taxonomy" id="3885"/>
    <lineage>
        <taxon>Eukaryota</taxon>
        <taxon>Viridiplantae</taxon>
        <taxon>Streptophyta</taxon>
        <taxon>Embryophyta</taxon>
        <taxon>Tracheophyta</taxon>
        <taxon>Spermatophyta</taxon>
        <taxon>Magnoliopsida</taxon>
        <taxon>eudicotyledons</taxon>
        <taxon>Gunneridae</taxon>
        <taxon>Pentapetalae</taxon>
        <taxon>rosids</taxon>
        <taxon>fabids</taxon>
        <taxon>Fabales</taxon>
        <taxon>Fabaceae</taxon>
        <taxon>Papilionoideae</taxon>
        <taxon>50 kb inversion clade</taxon>
        <taxon>NPAAA clade</taxon>
        <taxon>indigoferoid/millettioid clade</taxon>
        <taxon>Phaseoleae</taxon>
        <taxon>Phaseolus</taxon>
    </lineage>
</organism>
<dbReference type="InterPro" id="IPR036388">
    <property type="entry name" value="WH-like_DNA-bd_sf"/>
</dbReference>
<feature type="domain" description="DEP" evidence="2">
    <location>
        <begin position="239"/>
        <end position="312"/>
    </location>
</feature>
<dbReference type="GO" id="GO:0035556">
    <property type="term" value="P:intracellular signal transduction"/>
    <property type="evidence" value="ECO:0007669"/>
    <property type="project" value="InterPro"/>
</dbReference>
<dbReference type="Pfam" id="PF00462">
    <property type="entry name" value="Glutaredoxin"/>
    <property type="match status" value="1"/>
</dbReference>
<evidence type="ECO:0000259" key="2">
    <source>
        <dbReference type="PROSITE" id="PS50186"/>
    </source>
</evidence>
<dbReference type="Gramene" id="ESW25098">
    <property type="protein sequence ID" value="ESW25098"/>
    <property type="gene ID" value="PHAVU_003G007200g"/>
</dbReference>
<dbReference type="InterPro" id="IPR014025">
    <property type="entry name" value="Glutaredoxin_subgr"/>
</dbReference>
<name>V7C6V2_PHAVU</name>
<dbReference type="PROSITE" id="PS50186">
    <property type="entry name" value="DEP"/>
    <property type="match status" value="1"/>
</dbReference>
<dbReference type="Pfam" id="PF04784">
    <property type="entry name" value="DUF547"/>
    <property type="match status" value="1"/>
</dbReference>
<dbReference type="OrthoDB" id="418495at2759"/>
<dbReference type="EMBL" id="CM002290">
    <property type="protein sequence ID" value="ESW25098.1"/>
    <property type="molecule type" value="Genomic_DNA"/>
</dbReference>
<evidence type="ECO:0000313" key="4">
    <source>
        <dbReference type="Proteomes" id="UP000000226"/>
    </source>
</evidence>
<gene>
    <name evidence="3" type="ORF">PHAVU_003G007200g</name>
</gene>
<dbReference type="SUPFAM" id="SSF46785">
    <property type="entry name" value="Winged helix' DNA-binding domain"/>
    <property type="match status" value="1"/>
</dbReference>
<dbReference type="CDD" id="cd04371">
    <property type="entry name" value="DEP"/>
    <property type="match status" value="1"/>
</dbReference>